<protein>
    <submittedName>
        <fullName evidence="7">LysR family transcriptional regulator</fullName>
    </submittedName>
</protein>
<keyword evidence="4" id="KW-0238">DNA-binding</keyword>
<dbReference type="InterPro" id="IPR036390">
    <property type="entry name" value="WH_DNA-bd_sf"/>
</dbReference>
<dbReference type="InterPro" id="IPR058163">
    <property type="entry name" value="LysR-type_TF_proteobact-type"/>
</dbReference>
<dbReference type="InterPro" id="IPR005119">
    <property type="entry name" value="LysR_subst-bd"/>
</dbReference>
<dbReference type="PANTHER" id="PTHR30537">
    <property type="entry name" value="HTH-TYPE TRANSCRIPTIONAL REGULATOR"/>
    <property type="match status" value="1"/>
</dbReference>
<accession>A0A0R3LAH4</accession>
<dbReference type="RefSeq" id="WP_057852020.1">
    <property type="nucleotide sequence ID" value="NZ_LLXX01000121.1"/>
</dbReference>
<dbReference type="STRING" id="1518501.CQ10_15825"/>
<sequence>MTVDLNLVSVFLAVAEAKSFRGAAERLGVTRSAVSQAIRRMEDRMEVALVQRTTRSVSLTEAGVRLHQRVAPAVAEVELALDTAQDRDDKPTGQLRLAVSSIAERFICGPLLASFTHAHPGVQIDITVTDEEFDIVAEGYDAGVRLGEVIEQDMIAVPVSGDQRQMVVAAPSYMKRFGAPSHPAELSQHCCIGWRPAPEMAPYRWEFEEDGREFDVAVNPRITTNDMWVMVRTACAGGGLTFGMEETFRPYIKRGELVPLLEQYCPPFRGFFLYFADRRNLPPKLRALIDHVRYRPASRRPKR</sequence>
<dbReference type="InterPro" id="IPR036388">
    <property type="entry name" value="WH-like_DNA-bd_sf"/>
</dbReference>
<dbReference type="SUPFAM" id="SSF53850">
    <property type="entry name" value="Periplasmic binding protein-like II"/>
    <property type="match status" value="1"/>
</dbReference>
<dbReference type="PROSITE" id="PS50931">
    <property type="entry name" value="HTH_LYSR"/>
    <property type="match status" value="1"/>
</dbReference>
<dbReference type="CDD" id="cd08474">
    <property type="entry name" value="PBP2_CrgA_like_5"/>
    <property type="match status" value="1"/>
</dbReference>
<evidence type="ECO:0000256" key="1">
    <source>
        <dbReference type="ARBA" id="ARBA00003502"/>
    </source>
</evidence>
<proteinExistence type="inferred from homology"/>
<comment type="function">
    <text evidence="1">NodD regulates the expression of the nodABCFE genes which encode other nodulation proteins. NodD is also a negative regulator of its own expression. Binds flavonoids as inducers.</text>
</comment>
<evidence type="ECO:0000256" key="5">
    <source>
        <dbReference type="ARBA" id="ARBA00023163"/>
    </source>
</evidence>
<organism evidence="7 8">
    <name type="scientific">Bradyrhizobium valentinum</name>
    <dbReference type="NCBI Taxonomy" id="1518501"/>
    <lineage>
        <taxon>Bacteria</taxon>
        <taxon>Pseudomonadati</taxon>
        <taxon>Pseudomonadota</taxon>
        <taxon>Alphaproteobacteria</taxon>
        <taxon>Hyphomicrobiales</taxon>
        <taxon>Nitrobacteraceae</taxon>
        <taxon>Bradyrhizobium</taxon>
    </lineage>
</organism>
<dbReference type="Pfam" id="PF03466">
    <property type="entry name" value="LysR_substrate"/>
    <property type="match status" value="1"/>
</dbReference>
<keyword evidence="3" id="KW-0805">Transcription regulation</keyword>
<dbReference type="SUPFAM" id="SSF46785">
    <property type="entry name" value="Winged helix' DNA-binding domain"/>
    <property type="match status" value="1"/>
</dbReference>
<evidence type="ECO:0000256" key="4">
    <source>
        <dbReference type="ARBA" id="ARBA00023125"/>
    </source>
</evidence>
<gene>
    <name evidence="7" type="ORF">CP49_14050</name>
</gene>
<dbReference type="GO" id="GO:0003700">
    <property type="term" value="F:DNA-binding transcription factor activity"/>
    <property type="evidence" value="ECO:0007669"/>
    <property type="project" value="InterPro"/>
</dbReference>
<feature type="domain" description="HTH lysR-type" evidence="6">
    <location>
        <begin position="3"/>
        <end position="60"/>
    </location>
</feature>
<dbReference type="InterPro" id="IPR000847">
    <property type="entry name" value="LysR_HTH_N"/>
</dbReference>
<evidence type="ECO:0000256" key="2">
    <source>
        <dbReference type="ARBA" id="ARBA00009437"/>
    </source>
</evidence>
<dbReference type="GO" id="GO:0043565">
    <property type="term" value="F:sequence-specific DNA binding"/>
    <property type="evidence" value="ECO:0007669"/>
    <property type="project" value="TreeGrafter"/>
</dbReference>
<evidence type="ECO:0000256" key="3">
    <source>
        <dbReference type="ARBA" id="ARBA00023015"/>
    </source>
</evidence>
<dbReference type="GO" id="GO:0006351">
    <property type="term" value="P:DNA-templated transcription"/>
    <property type="evidence" value="ECO:0007669"/>
    <property type="project" value="TreeGrafter"/>
</dbReference>
<evidence type="ECO:0000313" key="7">
    <source>
        <dbReference type="EMBL" id="KRR04904.1"/>
    </source>
</evidence>
<evidence type="ECO:0000313" key="8">
    <source>
        <dbReference type="Proteomes" id="UP000051913"/>
    </source>
</evidence>
<dbReference type="OrthoDB" id="9813056at2"/>
<dbReference type="Gene3D" id="3.40.190.290">
    <property type="match status" value="1"/>
</dbReference>
<dbReference type="PANTHER" id="PTHR30537:SF1">
    <property type="entry name" value="HTH-TYPE TRANSCRIPTIONAL REGULATOR PGRR"/>
    <property type="match status" value="1"/>
</dbReference>
<comment type="similarity">
    <text evidence="2">Belongs to the LysR transcriptional regulatory family.</text>
</comment>
<dbReference type="AlphaFoldDB" id="A0A0R3LAH4"/>
<dbReference type="Gene3D" id="1.10.10.10">
    <property type="entry name" value="Winged helix-like DNA-binding domain superfamily/Winged helix DNA-binding domain"/>
    <property type="match status" value="1"/>
</dbReference>
<reference evidence="7 8" key="1">
    <citation type="submission" date="2014-03" db="EMBL/GenBank/DDBJ databases">
        <title>Bradyrhizobium valentinum sp. nov., isolated from effective nodules of Lupinus mariae-josephae, a lupine endemic of basic-lime soils in Eastern Spain.</title>
        <authorList>
            <person name="Duran D."/>
            <person name="Rey L."/>
            <person name="Navarro A."/>
            <person name="Busquets A."/>
            <person name="Imperial J."/>
            <person name="Ruiz-Argueso T."/>
        </authorList>
    </citation>
    <scope>NUCLEOTIDE SEQUENCE [LARGE SCALE GENOMIC DNA]</scope>
    <source>
        <strain evidence="7 8">LmjM3</strain>
    </source>
</reference>
<evidence type="ECO:0000259" key="6">
    <source>
        <dbReference type="PROSITE" id="PS50931"/>
    </source>
</evidence>
<dbReference type="EMBL" id="LLXX01000121">
    <property type="protein sequence ID" value="KRR04904.1"/>
    <property type="molecule type" value="Genomic_DNA"/>
</dbReference>
<name>A0A0R3LAH4_9BRAD</name>
<comment type="caution">
    <text evidence="7">The sequence shown here is derived from an EMBL/GenBank/DDBJ whole genome shotgun (WGS) entry which is preliminary data.</text>
</comment>
<keyword evidence="8" id="KW-1185">Reference proteome</keyword>
<dbReference type="FunFam" id="1.10.10.10:FF:000001">
    <property type="entry name" value="LysR family transcriptional regulator"/>
    <property type="match status" value="1"/>
</dbReference>
<dbReference type="Pfam" id="PF00126">
    <property type="entry name" value="HTH_1"/>
    <property type="match status" value="1"/>
</dbReference>
<dbReference type="Proteomes" id="UP000051913">
    <property type="component" value="Unassembled WGS sequence"/>
</dbReference>
<keyword evidence="5" id="KW-0804">Transcription</keyword>